<accession>A0ACC1NRB9</accession>
<gene>
    <name evidence="1" type="ORF">NQ176_g2004</name>
</gene>
<evidence type="ECO:0000313" key="2">
    <source>
        <dbReference type="Proteomes" id="UP001143910"/>
    </source>
</evidence>
<comment type="caution">
    <text evidence="1">The sequence shown here is derived from an EMBL/GenBank/DDBJ whole genome shotgun (WGS) entry which is preliminary data.</text>
</comment>
<organism evidence="1 2">
    <name type="scientific">Zarea fungicola</name>
    <dbReference type="NCBI Taxonomy" id="93591"/>
    <lineage>
        <taxon>Eukaryota</taxon>
        <taxon>Fungi</taxon>
        <taxon>Dikarya</taxon>
        <taxon>Ascomycota</taxon>
        <taxon>Pezizomycotina</taxon>
        <taxon>Sordariomycetes</taxon>
        <taxon>Hypocreomycetidae</taxon>
        <taxon>Hypocreales</taxon>
        <taxon>Cordycipitaceae</taxon>
        <taxon>Zarea</taxon>
    </lineage>
</organism>
<evidence type="ECO:0000313" key="1">
    <source>
        <dbReference type="EMBL" id="KAJ2981467.1"/>
    </source>
</evidence>
<name>A0ACC1NRB9_9HYPO</name>
<reference evidence="1" key="1">
    <citation type="submission" date="2022-08" db="EMBL/GenBank/DDBJ databases">
        <title>Genome Sequence of Lecanicillium fungicola.</title>
        <authorList>
            <person name="Buettner E."/>
        </authorList>
    </citation>
    <scope>NUCLEOTIDE SEQUENCE</scope>
    <source>
        <strain evidence="1">Babe33</strain>
    </source>
</reference>
<sequence>MRYIFKDHFMIAAQRERQHKKYGAGSRRRTVASPPPPCPEMVTIGPLPTRHSSAGSDISRSDTIRDCTEALAGRFSAALKIEYPQFDLSSLADWLPQVPERLGASDLLDKAALAFLDAFDFIRGNADNSQDQASSPYSLAAAFMLSTVHKWTSKSCKRYMSHLSSICTLLNSTVNEDWGDCFTHACIESIVNPSLVIDRRCLQRMKYEPAVYLALDEENGQVIESLDLPFLVRLSHLLHAPEAYSREIINNYERLKTEWPFTRRRYQSLAGISKIAGISLVLNACLLAMDPMNVDLQLDALSNGHEAVQVSRQLLEQLPKGAWFTPVALVASWVATDDPDINCDVFAAMREHGCYWADPSYMDEAKVLKKQLLQLRAKASMEQNSSLLSNFGLCLAYGGQGPHQQGNPNQDSSSLQTSDIRNSLFSTDPRTAAFSGQLSPISDVCGWNPYR</sequence>
<dbReference type="EMBL" id="JANJQO010000129">
    <property type="protein sequence ID" value="KAJ2981467.1"/>
    <property type="molecule type" value="Genomic_DNA"/>
</dbReference>
<dbReference type="Proteomes" id="UP001143910">
    <property type="component" value="Unassembled WGS sequence"/>
</dbReference>
<protein>
    <submittedName>
        <fullName evidence="1">Uncharacterized protein</fullName>
    </submittedName>
</protein>
<proteinExistence type="predicted"/>
<keyword evidence="2" id="KW-1185">Reference proteome</keyword>